<evidence type="ECO:0000313" key="2">
    <source>
        <dbReference type="Proteomes" id="UP000197032"/>
    </source>
</evidence>
<evidence type="ECO:0000313" key="1">
    <source>
        <dbReference type="EMBL" id="GAW93335.1"/>
    </source>
</evidence>
<reference evidence="2" key="1">
    <citation type="journal article" date="2017" name="Appl. Environ. Microbiol.">
        <title>Genomic analysis of Calderihabitans maritimus KKC1, a thermophilic hydrogenogenic carboxydotrophic bacterium isolated from marine sediment.</title>
        <authorList>
            <person name="Omae K."/>
            <person name="Yoneda Y."/>
            <person name="Fukuyama Y."/>
            <person name="Yoshida T."/>
            <person name="Sako Y."/>
        </authorList>
    </citation>
    <scope>NUCLEOTIDE SEQUENCE [LARGE SCALE GENOMIC DNA]</scope>
    <source>
        <strain evidence="2">KKC1</strain>
    </source>
</reference>
<protein>
    <recommendedName>
        <fullName evidence="3">TIGR00725 family protein</fullName>
    </recommendedName>
</protein>
<dbReference type="Gene3D" id="3.40.50.450">
    <property type="match status" value="1"/>
</dbReference>
<accession>A0A1Z5HVH9</accession>
<organism evidence="1 2">
    <name type="scientific">Calderihabitans maritimus</name>
    <dbReference type="NCBI Taxonomy" id="1246530"/>
    <lineage>
        <taxon>Bacteria</taxon>
        <taxon>Bacillati</taxon>
        <taxon>Bacillota</taxon>
        <taxon>Clostridia</taxon>
        <taxon>Neomoorellales</taxon>
        <taxon>Calderihabitantaceae</taxon>
        <taxon>Calderihabitans</taxon>
    </lineage>
</organism>
<dbReference type="Proteomes" id="UP000197032">
    <property type="component" value="Unassembled WGS sequence"/>
</dbReference>
<dbReference type="InterPro" id="IPR041164">
    <property type="entry name" value="LDcluster4"/>
</dbReference>
<dbReference type="NCBIfam" id="TIGR00725">
    <property type="entry name" value="TIGR00725 family protein"/>
    <property type="match status" value="1"/>
</dbReference>
<name>A0A1Z5HVH9_9FIRM</name>
<dbReference type="RefSeq" id="WP_088554496.1">
    <property type="nucleotide sequence ID" value="NZ_BDGJ01000126.1"/>
</dbReference>
<dbReference type="GO" id="GO:0005829">
    <property type="term" value="C:cytosol"/>
    <property type="evidence" value="ECO:0007669"/>
    <property type="project" value="TreeGrafter"/>
</dbReference>
<dbReference type="Pfam" id="PF18306">
    <property type="entry name" value="LDcluster4"/>
    <property type="match status" value="1"/>
</dbReference>
<dbReference type="InterPro" id="IPR052341">
    <property type="entry name" value="LOG_family_nucleotidases"/>
</dbReference>
<dbReference type="SUPFAM" id="SSF102405">
    <property type="entry name" value="MCP/YpsA-like"/>
    <property type="match status" value="1"/>
</dbReference>
<dbReference type="PANTHER" id="PTHR43393:SF3">
    <property type="entry name" value="LYSINE DECARBOXYLASE-LIKE PROTEIN"/>
    <property type="match status" value="1"/>
</dbReference>
<proteinExistence type="predicted"/>
<dbReference type="InterPro" id="IPR005268">
    <property type="entry name" value="CHP00725"/>
</dbReference>
<dbReference type="PANTHER" id="PTHR43393">
    <property type="entry name" value="CYTOKININ RIBOSIDE 5'-MONOPHOSPHATE PHOSPHORIBOHYDROLASE"/>
    <property type="match status" value="1"/>
</dbReference>
<gene>
    <name evidence="1" type="ORF">KKC1_24720</name>
</gene>
<dbReference type="OrthoDB" id="9794907at2"/>
<comment type="caution">
    <text evidence="1">The sequence shown here is derived from an EMBL/GenBank/DDBJ whole genome shotgun (WGS) entry which is preliminary data.</text>
</comment>
<dbReference type="AlphaFoldDB" id="A0A1Z5HVH9"/>
<dbReference type="EMBL" id="BDGJ01000126">
    <property type="protein sequence ID" value="GAW93335.1"/>
    <property type="molecule type" value="Genomic_DNA"/>
</dbReference>
<sequence length="162" mass="16787">MIYIGVIGASTCSPEEAETARQVGREIARRGAVLICGGRGGVMEAAARGAREAGGIAIGILPGNNRKEGNCYLHIAIATGLGDARNAVIARTCDVLIAISGGYGTLSEIGLGLKMGKPVVGLNTWQLFKEDKCIEDIIIAHSPQEAVEKAITAVGKLNQGME</sequence>
<evidence type="ECO:0008006" key="3">
    <source>
        <dbReference type="Google" id="ProtNLM"/>
    </source>
</evidence>
<keyword evidence="2" id="KW-1185">Reference proteome</keyword>